<accession>A0A4R2JBH6</accession>
<evidence type="ECO:0000256" key="1">
    <source>
        <dbReference type="SAM" id="MobiDB-lite"/>
    </source>
</evidence>
<feature type="region of interest" description="Disordered" evidence="1">
    <location>
        <begin position="173"/>
        <end position="208"/>
    </location>
</feature>
<dbReference type="AlphaFoldDB" id="A0A4R2JBH6"/>
<reference evidence="2 3" key="1">
    <citation type="submission" date="2019-03" db="EMBL/GenBank/DDBJ databases">
        <title>Genomic Encyclopedia of Type Strains, Phase IV (KMG-IV): sequencing the most valuable type-strain genomes for metagenomic binning, comparative biology and taxonomic classification.</title>
        <authorList>
            <person name="Goeker M."/>
        </authorList>
    </citation>
    <scope>NUCLEOTIDE SEQUENCE [LARGE SCALE GENOMIC DNA]</scope>
    <source>
        <strain evidence="2 3">DSM 45934</strain>
    </source>
</reference>
<gene>
    <name evidence="2" type="ORF">EV192_107150</name>
</gene>
<name>A0A4R2JBH6_9PSEU</name>
<evidence type="ECO:0000313" key="2">
    <source>
        <dbReference type="EMBL" id="TCO55727.1"/>
    </source>
</evidence>
<comment type="caution">
    <text evidence="2">The sequence shown here is derived from an EMBL/GenBank/DDBJ whole genome shotgun (WGS) entry which is preliminary data.</text>
</comment>
<dbReference type="EMBL" id="SLWS01000007">
    <property type="protein sequence ID" value="TCO55727.1"/>
    <property type="molecule type" value="Genomic_DNA"/>
</dbReference>
<sequence length="208" mass="22685">MYPECIPTFGSISRPGFTVHTPHSSAAELVGHEQVGIDEEVRRTDGPGQHDAAHPVIRHKLTQRIVKLHRQLKAERVELTGIVHTDDGACTVAFDEHISFCAFLSLGQRTHIDDHLISKIVRTESGGHQAGTHEIGAHPRNVTYRDDSVDSGLGRLLRVTTIDDVMKGPRLAPDVSNRSAVTAGARSRPTGESGMGHPYFSLSRVARP</sequence>
<keyword evidence="3" id="KW-1185">Reference proteome</keyword>
<evidence type="ECO:0000313" key="3">
    <source>
        <dbReference type="Proteomes" id="UP000295680"/>
    </source>
</evidence>
<protein>
    <submittedName>
        <fullName evidence="2">Uncharacterized protein</fullName>
    </submittedName>
</protein>
<dbReference type="Proteomes" id="UP000295680">
    <property type="component" value="Unassembled WGS sequence"/>
</dbReference>
<organism evidence="2 3">
    <name type="scientific">Actinocrispum wychmicini</name>
    <dbReference type="NCBI Taxonomy" id="1213861"/>
    <lineage>
        <taxon>Bacteria</taxon>
        <taxon>Bacillati</taxon>
        <taxon>Actinomycetota</taxon>
        <taxon>Actinomycetes</taxon>
        <taxon>Pseudonocardiales</taxon>
        <taxon>Pseudonocardiaceae</taxon>
        <taxon>Actinocrispum</taxon>
    </lineage>
</organism>
<proteinExistence type="predicted"/>